<evidence type="ECO:0000313" key="3">
    <source>
        <dbReference type="Proteomes" id="UP001152320"/>
    </source>
</evidence>
<dbReference type="InterPro" id="IPR011029">
    <property type="entry name" value="DEATH-like_dom_sf"/>
</dbReference>
<dbReference type="SMART" id="SM00382">
    <property type="entry name" value="AAA"/>
    <property type="match status" value="1"/>
</dbReference>
<dbReference type="AlphaFoldDB" id="A0A9Q1H2U2"/>
<dbReference type="PANTHER" id="PTHR46312:SF2">
    <property type="entry name" value="NUCLEOTIDE-BINDING OLIGOMERIZATION DOMAIN-CONTAINING PROTEIN 2-LIKE"/>
    <property type="match status" value="1"/>
</dbReference>
<comment type="caution">
    <text evidence="2">The sequence shown here is derived from an EMBL/GenBank/DDBJ whole genome shotgun (WGS) entry which is preliminary data.</text>
</comment>
<feature type="domain" description="NACHT" evidence="1">
    <location>
        <begin position="186"/>
        <end position="310"/>
    </location>
</feature>
<sequence length="756" mass="85417">MMGGTESKGGGIDKSSYGQLKIEIYKELTRENCLQLSTLFDLCPADHDRIEHSESPGVTLLQVLEEKAVFSKDSCTALYDGLKRIGMHKAAAKLEKWTTNTHNIEDADLKEKTKSFVGDLKLRYQGLHKCKQTTHLGHTRALQGLTFIDVKLAVVDQSRGRREDDQQTTLSSFLDIFTNSAIKKEKRIIIEGESGFGKTTLAVQLAYYWSIDKKPLKDVKIFILLQLNQMKGVSSVYEAVRKQLPIDSTLTVDDITVILRSNAESCVFILDSWDEYIDDTDPTRETDFLLILRNMMLVQSRVILTTRPSSYRTFGECPHIRLRLQELTAAQRQTYISTVFSSRKEEMTKLNALIEENDFLTSLCGIPMLFVLVIHSLHEDIAAEDNPGFNRVTVLFQRVVDRFLDHLDSKHGGSPASLNDPVDTSADSENLCELAYKGLCSDESRTKWAAMSLGLKSLDFWTDSGIFVKEEVEIGPSFPSPGTNVIRPPLETSLQVKFVHLMFQEWFAAHHLTTLVLDDINFFKNQLQGLNPKQFVSILPFICGLEPKSTYHILEYLLTLKDEWPNPVMDCMAMCLAEHGGDKQHLLGLVELICKKSVSFYNRNSRILQSAKILLLQTASDNGIPIGKVSLCGVIKAVTEDGVTLESGLSLPPLLTVESYFIGYKRKEKPDCNRLLPYMAQSKSLQRAWFYHHSLKPSSKKPVLPLPLPEDAKVFWFSEKCLTLDLKRGKWVINEQGEARRTELGETFVLDICLLD</sequence>
<evidence type="ECO:0000259" key="1">
    <source>
        <dbReference type="PROSITE" id="PS50837"/>
    </source>
</evidence>
<dbReference type="PROSITE" id="PS50837">
    <property type="entry name" value="NACHT"/>
    <property type="match status" value="1"/>
</dbReference>
<gene>
    <name evidence="2" type="ORF">HOLleu_24570</name>
</gene>
<dbReference type="OrthoDB" id="6340179at2759"/>
<proteinExistence type="predicted"/>
<dbReference type="InterPro" id="IPR007111">
    <property type="entry name" value="NACHT_NTPase"/>
</dbReference>
<dbReference type="InterPro" id="IPR003593">
    <property type="entry name" value="AAA+_ATPase"/>
</dbReference>
<dbReference type="Gene3D" id="3.40.50.300">
    <property type="entry name" value="P-loop containing nucleotide triphosphate hydrolases"/>
    <property type="match status" value="1"/>
</dbReference>
<dbReference type="PANTHER" id="PTHR46312">
    <property type="entry name" value="NACHT DOMAIN-CONTAINING PROTEIN"/>
    <property type="match status" value="1"/>
</dbReference>
<accession>A0A9Q1H2U2</accession>
<organism evidence="2 3">
    <name type="scientific">Holothuria leucospilota</name>
    <name type="common">Black long sea cucumber</name>
    <name type="synonym">Mertensiothuria leucospilota</name>
    <dbReference type="NCBI Taxonomy" id="206669"/>
    <lineage>
        <taxon>Eukaryota</taxon>
        <taxon>Metazoa</taxon>
        <taxon>Echinodermata</taxon>
        <taxon>Eleutherozoa</taxon>
        <taxon>Echinozoa</taxon>
        <taxon>Holothuroidea</taxon>
        <taxon>Aspidochirotacea</taxon>
        <taxon>Aspidochirotida</taxon>
        <taxon>Holothuriidae</taxon>
        <taxon>Holothuria</taxon>
    </lineage>
</organism>
<reference evidence="2" key="1">
    <citation type="submission" date="2021-10" db="EMBL/GenBank/DDBJ databases">
        <title>Tropical sea cucumber genome reveals ecological adaptation and Cuvierian tubules defense mechanism.</title>
        <authorList>
            <person name="Chen T."/>
        </authorList>
    </citation>
    <scope>NUCLEOTIDE SEQUENCE</scope>
    <source>
        <strain evidence="2">Nanhai2018</strain>
        <tissue evidence="2">Muscle</tissue>
    </source>
</reference>
<dbReference type="Pfam" id="PF05729">
    <property type="entry name" value="NACHT"/>
    <property type="match status" value="1"/>
</dbReference>
<protein>
    <submittedName>
        <fullName evidence="2">NLR family CARD domain-containing protein 4</fullName>
    </submittedName>
</protein>
<dbReference type="Proteomes" id="UP001152320">
    <property type="component" value="Chromosome 12"/>
</dbReference>
<dbReference type="SUPFAM" id="SSF52540">
    <property type="entry name" value="P-loop containing nucleoside triphosphate hydrolases"/>
    <property type="match status" value="1"/>
</dbReference>
<keyword evidence="3" id="KW-1185">Reference proteome</keyword>
<dbReference type="EMBL" id="JAIZAY010000012">
    <property type="protein sequence ID" value="KAJ8031394.1"/>
    <property type="molecule type" value="Genomic_DNA"/>
</dbReference>
<name>A0A9Q1H2U2_HOLLE</name>
<dbReference type="Gene3D" id="1.10.533.10">
    <property type="entry name" value="Death Domain, Fas"/>
    <property type="match status" value="1"/>
</dbReference>
<dbReference type="InterPro" id="IPR027417">
    <property type="entry name" value="P-loop_NTPase"/>
</dbReference>
<evidence type="ECO:0000313" key="2">
    <source>
        <dbReference type="EMBL" id="KAJ8031394.1"/>
    </source>
</evidence>